<dbReference type="AlphaFoldDB" id="A0A060BPP2"/>
<accession>A0A060BPP2</accession>
<sequence>MQLRRFSLNAWHQNILHGAHMRDGEAFQDVVASLATAYMLYTARTNLKAAASDDPDKYRKENLSPRAIAAATFQLSAYSSLIPALVDTFGMGAIGADPLFGYRNSGLPSNSIFGNPTFAAVDALLQAPGAAIRPIVTGRERSQQEWRQMLGI</sequence>
<proteinExistence type="predicted"/>
<protein>
    <submittedName>
        <fullName evidence="1">CAZy families GH23 protein</fullName>
    </submittedName>
</protein>
<feature type="non-terminal residue" evidence="1">
    <location>
        <position position="152"/>
    </location>
</feature>
<dbReference type="EMBL" id="KF117349">
    <property type="protein sequence ID" value="AIA84602.1"/>
    <property type="molecule type" value="Genomic_DNA"/>
</dbReference>
<organism evidence="1">
    <name type="scientific">uncultured Methylobacterium sp</name>
    <dbReference type="NCBI Taxonomy" id="157278"/>
    <lineage>
        <taxon>Bacteria</taxon>
        <taxon>Pseudomonadati</taxon>
        <taxon>Pseudomonadota</taxon>
        <taxon>Alphaproteobacteria</taxon>
        <taxon>Hyphomicrobiales</taxon>
        <taxon>Methylobacteriaceae</taxon>
        <taxon>Methylobacterium</taxon>
        <taxon>environmental samples</taxon>
    </lineage>
</organism>
<reference evidence="1" key="1">
    <citation type="journal article" date="2013" name="Environ. Microbiol.">
        <title>Seasonally variable intestinal metagenomes of the red palm weevil (Rhynchophorus ferrugineus).</title>
        <authorList>
            <person name="Jia S."/>
            <person name="Zhang X."/>
            <person name="Zhang G."/>
            <person name="Yin A."/>
            <person name="Zhang S."/>
            <person name="Li F."/>
            <person name="Wang L."/>
            <person name="Zhao D."/>
            <person name="Yun Q."/>
            <person name="Tala"/>
            <person name="Wang J."/>
            <person name="Sun G."/>
            <person name="Baabdullah M."/>
            <person name="Yu X."/>
            <person name="Hu S."/>
            <person name="Al-Mssallem I.S."/>
            <person name="Yu J."/>
        </authorList>
    </citation>
    <scope>NUCLEOTIDE SEQUENCE</scope>
</reference>
<name>A0A060BPP2_9HYPH</name>
<evidence type="ECO:0000313" key="1">
    <source>
        <dbReference type="EMBL" id="AIA84602.1"/>
    </source>
</evidence>